<keyword evidence="9 16" id="KW-0028">Amino-acid biosynthesis</keyword>
<evidence type="ECO:0000313" key="19">
    <source>
        <dbReference type="EMBL" id="CDL90050.1"/>
    </source>
</evidence>
<dbReference type="FunFam" id="3.40.190.10:FF:000008">
    <property type="entry name" value="ATP phosphoribosyltransferase"/>
    <property type="match status" value="1"/>
</dbReference>
<dbReference type="GO" id="GO:0005737">
    <property type="term" value="C:cytoplasm"/>
    <property type="evidence" value="ECO:0007669"/>
    <property type="project" value="UniProtKB-SubCell"/>
</dbReference>
<dbReference type="Gene3D" id="3.40.190.10">
    <property type="entry name" value="Periplasmic binding protein-like II"/>
    <property type="match status" value="2"/>
</dbReference>
<accession>W6N2M0</accession>
<keyword evidence="8 16" id="KW-0963">Cytoplasm</keyword>
<dbReference type="EMBL" id="CBXI010000003">
    <property type="protein sequence ID" value="CDL90050.1"/>
    <property type="molecule type" value="Genomic_DNA"/>
</dbReference>
<dbReference type="EC" id="2.4.2.17" evidence="6 16"/>
<reference evidence="19 20" key="1">
    <citation type="journal article" date="2015" name="Genome Announc.">
        <title>Draft Genome Sequence of Clostridium tyrobutyricum Strain DIVETGP, Isolated from Cow's Milk for Grana Padano Production.</title>
        <authorList>
            <person name="Soggiu A."/>
            <person name="Piras C."/>
            <person name="Gaiarsa S."/>
            <person name="Sassera D."/>
            <person name="Roncada P."/>
            <person name="Bendixen E."/>
            <person name="Brasca M."/>
            <person name="Bonizzi L."/>
        </authorList>
    </citation>
    <scope>NUCLEOTIDE SEQUENCE [LARGE SCALE GENOMIC DNA]</scope>
    <source>
        <strain evidence="19 20">DIVETGP</strain>
    </source>
</reference>
<evidence type="ECO:0000256" key="16">
    <source>
        <dbReference type="HAMAP-Rule" id="MF_01018"/>
    </source>
</evidence>
<comment type="subunit">
    <text evidence="5 16">Heteromultimer composed of HisG and HisZ subunits.</text>
</comment>
<sequence length="225" mass="25433">MDTRKPLKIALTKGRIEKNAVEIFKAIGADCRGLENKGRKLIFHDDRYNVDFVLVKAPDVLTYVEHGVVDIGIVGKDTMMEFDKNCYELMDLKFGKCKFALAGPKGKNFYEGYSRKKIATKYPHVARSYFKKLGFDIEIIKIEGSVELAPILGLSDAIVDIVETGTTLKENGLEVYNDICDISTRLIVNTASLKMKKMEIEDIVDRLKEEIVKKEQSDKSKEVIS</sequence>
<evidence type="ECO:0000256" key="9">
    <source>
        <dbReference type="ARBA" id="ARBA00022605"/>
    </source>
</evidence>
<dbReference type="InterPro" id="IPR001348">
    <property type="entry name" value="ATP_PRibTrfase_HisG"/>
</dbReference>
<dbReference type="AlphaFoldDB" id="W6N2M0"/>
<dbReference type="InterPro" id="IPR018198">
    <property type="entry name" value="ATP_PRibTrfase_CS"/>
</dbReference>
<name>W6N2M0_CLOTY</name>
<keyword evidence="11 16" id="KW-0808">Transferase</keyword>
<evidence type="ECO:0000313" key="20">
    <source>
        <dbReference type="Proteomes" id="UP000019482"/>
    </source>
</evidence>
<evidence type="ECO:0000256" key="7">
    <source>
        <dbReference type="ARBA" id="ARBA00020998"/>
    </source>
</evidence>
<organism evidence="19 20">
    <name type="scientific">Clostridium tyrobutyricum DIVETGP</name>
    <dbReference type="NCBI Taxonomy" id="1408889"/>
    <lineage>
        <taxon>Bacteria</taxon>
        <taxon>Bacillati</taxon>
        <taxon>Bacillota</taxon>
        <taxon>Clostridia</taxon>
        <taxon>Eubacteriales</taxon>
        <taxon>Clostridiaceae</taxon>
        <taxon>Clostridium</taxon>
    </lineage>
</organism>
<evidence type="ECO:0000256" key="5">
    <source>
        <dbReference type="ARBA" id="ARBA00011496"/>
    </source>
</evidence>
<keyword evidence="14 16" id="KW-0368">Histidine biosynthesis</keyword>
<feature type="domain" description="ATP phosphoribosyltransferase catalytic" evidence="18">
    <location>
        <begin position="56"/>
        <end position="208"/>
    </location>
</feature>
<dbReference type="CDD" id="cd13595">
    <property type="entry name" value="PBP2_HisGs"/>
    <property type="match status" value="1"/>
</dbReference>
<proteinExistence type="inferred from homology"/>
<keyword evidence="20" id="KW-1185">Reference proteome</keyword>
<evidence type="ECO:0000256" key="17">
    <source>
        <dbReference type="SAM" id="Coils"/>
    </source>
</evidence>
<evidence type="ECO:0000256" key="11">
    <source>
        <dbReference type="ARBA" id="ARBA00022679"/>
    </source>
</evidence>
<gene>
    <name evidence="16" type="primary">hisG</name>
    <name evidence="19" type="ORF">CTDIVETGP_0120</name>
</gene>
<evidence type="ECO:0000256" key="12">
    <source>
        <dbReference type="ARBA" id="ARBA00022741"/>
    </source>
</evidence>
<comment type="function">
    <text evidence="15 16">Catalyzes the condensation of ATP and 5-phosphoribose 1-diphosphate to form N'-(5'-phosphoribosyl)-ATP (PR-ATP). Has a crucial role in the pathway because the rate of histidine biosynthesis seems to be controlled primarily by regulation of HisG enzymatic activity.</text>
</comment>
<dbReference type="NCBIfam" id="TIGR00070">
    <property type="entry name" value="hisG"/>
    <property type="match status" value="1"/>
</dbReference>
<keyword evidence="13 16" id="KW-0067">ATP-binding</keyword>
<dbReference type="GO" id="GO:0005524">
    <property type="term" value="F:ATP binding"/>
    <property type="evidence" value="ECO:0007669"/>
    <property type="project" value="UniProtKB-KW"/>
</dbReference>
<dbReference type="OrthoDB" id="9801867at2"/>
<keyword evidence="12 16" id="KW-0547">Nucleotide-binding</keyword>
<evidence type="ECO:0000256" key="6">
    <source>
        <dbReference type="ARBA" id="ARBA00011946"/>
    </source>
</evidence>
<evidence type="ECO:0000256" key="15">
    <source>
        <dbReference type="ARBA" id="ARBA00024861"/>
    </source>
</evidence>
<dbReference type="PANTHER" id="PTHR21403">
    <property type="entry name" value="ATP PHOSPHORIBOSYLTRANSFERASE ATP-PRTASE"/>
    <property type="match status" value="1"/>
</dbReference>
<dbReference type="RefSeq" id="WP_017750729.1">
    <property type="nucleotide sequence ID" value="NZ_CBXI010000003.1"/>
</dbReference>
<dbReference type="HAMAP" id="MF_01018">
    <property type="entry name" value="HisG_Short"/>
    <property type="match status" value="1"/>
</dbReference>
<dbReference type="InterPro" id="IPR024893">
    <property type="entry name" value="ATP_PRibTrfase_HisG_short"/>
</dbReference>
<comment type="pathway">
    <text evidence="3 16">Amino-acid biosynthesis; L-histidine biosynthesis; L-histidine from 5-phospho-alpha-D-ribose 1-diphosphate: step 1/9.</text>
</comment>
<comment type="caution">
    <text evidence="19">The sequence shown here is derived from an EMBL/GenBank/DDBJ whole genome shotgun (WGS) entry which is preliminary data.</text>
</comment>
<dbReference type="SUPFAM" id="SSF53850">
    <property type="entry name" value="Periplasmic binding protein-like II"/>
    <property type="match status" value="1"/>
</dbReference>
<evidence type="ECO:0000256" key="8">
    <source>
        <dbReference type="ARBA" id="ARBA00022490"/>
    </source>
</evidence>
<evidence type="ECO:0000256" key="10">
    <source>
        <dbReference type="ARBA" id="ARBA00022676"/>
    </source>
</evidence>
<keyword evidence="17" id="KW-0175">Coiled coil</keyword>
<evidence type="ECO:0000256" key="3">
    <source>
        <dbReference type="ARBA" id="ARBA00004667"/>
    </source>
</evidence>
<comment type="similarity">
    <text evidence="4 16">Belongs to the ATP phosphoribosyltransferase family. Short subfamily.</text>
</comment>
<evidence type="ECO:0000259" key="18">
    <source>
        <dbReference type="Pfam" id="PF01634"/>
    </source>
</evidence>
<evidence type="ECO:0000256" key="13">
    <source>
        <dbReference type="ARBA" id="ARBA00022840"/>
    </source>
</evidence>
<evidence type="ECO:0000256" key="4">
    <source>
        <dbReference type="ARBA" id="ARBA00009489"/>
    </source>
</evidence>
<dbReference type="GeneID" id="29418288"/>
<evidence type="ECO:0000256" key="2">
    <source>
        <dbReference type="ARBA" id="ARBA00004496"/>
    </source>
</evidence>
<dbReference type="GO" id="GO:0000105">
    <property type="term" value="P:L-histidine biosynthetic process"/>
    <property type="evidence" value="ECO:0007669"/>
    <property type="project" value="UniProtKB-UniRule"/>
</dbReference>
<dbReference type="PANTHER" id="PTHR21403:SF8">
    <property type="entry name" value="ATP PHOSPHORIBOSYLTRANSFERASE"/>
    <property type="match status" value="1"/>
</dbReference>
<dbReference type="UniPathway" id="UPA00031">
    <property type="reaction ID" value="UER00006"/>
</dbReference>
<dbReference type="Pfam" id="PF01634">
    <property type="entry name" value="HisG"/>
    <property type="match status" value="1"/>
</dbReference>
<feature type="coiled-coil region" evidence="17">
    <location>
        <begin position="190"/>
        <end position="217"/>
    </location>
</feature>
<dbReference type="InterPro" id="IPR013820">
    <property type="entry name" value="ATP_PRibTrfase_cat"/>
</dbReference>
<dbReference type="Proteomes" id="UP000019482">
    <property type="component" value="Unassembled WGS sequence"/>
</dbReference>
<dbReference type="GO" id="GO:0003879">
    <property type="term" value="F:ATP phosphoribosyltransferase activity"/>
    <property type="evidence" value="ECO:0007669"/>
    <property type="project" value="UniProtKB-UniRule"/>
</dbReference>
<dbReference type="PROSITE" id="PS01316">
    <property type="entry name" value="ATP_P_PHORIBOSYLTR"/>
    <property type="match status" value="1"/>
</dbReference>
<evidence type="ECO:0000256" key="1">
    <source>
        <dbReference type="ARBA" id="ARBA00000915"/>
    </source>
</evidence>
<protein>
    <recommendedName>
        <fullName evidence="7 16">ATP phosphoribosyltransferase</fullName>
        <shortName evidence="16">ATP-PRT</shortName>
        <shortName evidence="16">ATP-PRTase</shortName>
        <ecNumber evidence="6 16">2.4.2.17</ecNumber>
    </recommendedName>
</protein>
<comment type="subcellular location">
    <subcellularLocation>
        <location evidence="2 16">Cytoplasm</location>
    </subcellularLocation>
</comment>
<dbReference type="FunFam" id="3.40.190.10:FF:000011">
    <property type="entry name" value="ATP phosphoribosyltransferase"/>
    <property type="match status" value="1"/>
</dbReference>
<evidence type="ECO:0000256" key="14">
    <source>
        <dbReference type="ARBA" id="ARBA00023102"/>
    </source>
</evidence>
<comment type="catalytic activity">
    <reaction evidence="1 16">
        <text>1-(5-phospho-beta-D-ribosyl)-ATP + diphosphate = 5-phospho-alpha-D-ribose 1-diphosphate + ATP</text>
        <dbReference type="Rhea" id="RHEA:18473"/>
        <dbReference type="ChEBI" id="CHEBI:30616"/>
        <dbReference type="ChEBI" id="CHEBI:33019"/>
        <dbReference type="ChEBI" id="CHEBI:58017"/>
        <dbReference type="ChEBI" id="CHEBI:73183"/>
        <dbReference type="EC" id="2.4.2.17"/>
    </reaction>
</comment>
<comment type="domain">
    <text evidence="16">Lacks the C-terminal regulatory region which is replaced by HisZ.</text>
</comment>
<keyword evidence="10 16" id="KW-0328">Glycosyltransferase</keyword>